<feature type="binding site" evidence="7">
    <location>
        <begin position="356"/>
        <end position="357"/>
    </location>
    <ligand>
        <name>substrate</name>
    </ligand>
</feature>
<keyword evidence="8" id="KW-0732">Signal</keyword>
<feature type="binding site" evidence="7">
    <location>
        <position position="520"/>
    </location>
    <ligand>
        <name>substrate</name>
    </ligand>
</feature>
<evidence type="ECO:0000256" key="2">
    <source>
        <dbReference type="ARBA" id="ARBA00012755"/>
    </source>
</evidence>
<feature type="binding site" evidence="7">
    <location>
        <position position="436"/>
    </location>
    <ligand>
        <name>substrate</name>
    </ligand>
</feature>
<evidence type="ECO:0000313" key="11">
    <source>
        <dbReference type="EMBL" id="HIY69223.1"/>
    </source>
</evidence>
<dbReference type="InterPro" id="IPR013785">
    <property type="entry name" value="Aldolase_TIM"/>
</dbReference>
<dbReference type="PROSITE" id="PS00512">
    <property type="entry name" value="ALPHA_GALACTOSIDASE"/>
    <property type="match status" value="1"/>
</dbReference>
<evidence type="ECO:0000256" key="7">
    <source>
        <dbReference type="PIRSR" id="PIRSR005536-2"/>
    </source>
</evidence>
<dbReference type="EMBL" id="DXDA01000058">
    <property type="protein sequence ID" value="HIY69223.1"/>
    <property type="molecule type" value="Genomic_DNA"/>
</dbReference>
<proteinExistence type="inferred from homology"/>
<feature type="active site" description="Nucleophile" evidence="6">
    <location>
        <position position="472"/>
    </location>
</feature>
<dbReference type="InterPro" id="IPR013780">
    <property type="entry name" value="Glyco_hydro_b"/>
</dbReference>
<feature type="signal peptide" evidence="8">
    <location>
        <begin position="1"/>
        <end position="21"/>
    </location>
</feature>
<dbReference type="PANTHER" id="PTHR43053:SF3">
    <property type="entry name" value="ALPHA-GALACTOSIDASE C-RELATED"/>
    <property type="match status" value="1"/>
</dbReference>
<dbReference type="Pfam" id="PF02065">
    <property type="entry name" value="Melibiase"/>
    <property type="match status" value="1"/>
</dbReference>
<feature type="domain" description="Glycosyl hydrolase family 36 C-terminal" evidence="9">
    <location>
        <begin position="645"/>
        <end position="729"/>
    </location>
</feature>
<feature type="binding site" evidence="7">
    <location>
        <position position="542"/>
    </location>
    <ligand>
        <name>substrate</name>
    </ligand>
</feature>
<name>A0A9D1Z1N3_9BACT</name>
<keyword evidence="3 5" id="KW-0378">Hydrolase</keyword>
<dbReference type="GO" id="GO:0004557">
    <property type="term" value="F:alpha-galactosidase activity"/>
    <property type="evidence" value="ECO:0007669"/>
    <property type="project" value="UniProtKB-UniRule"/>
</dbReference>
<evidence type="ECO:0000256" key="5">
    <source>
        <dbReference type="PIRNR" id="PIRNR005536"/>
    </source>
</evidence>
<evidence type="ECO:0000256" key="3">
    <source>
        <dbReference type="ARBA" id="ARBA00022801"/>
    </source>
</evidence>
<sequence>MNGIKKMLLPLALLAGTVATAAPVTSAEGNSRTIDIHTDRLSLVFAAAPGSVLTQCHFGARIDNSAPLAVSGTGVPAYPTAEGFDFRNPALRVTHADGDPNTELRYVSHTSKQLADGNVTETAIRLNDRCQALDVELIFTAYARENVITTHALIHNREKGAVELRDFYSSALSLRAGKYLLTHLYGAWAREAQVEHSLLDHGSKSIESSRGVRTTHTEQPAFLLTLDSDSFNEEYGEVIAGALAWSGNFRLNFEVDESDRLTVLAGANPAGSEYTLRPGETFRTPEMIYTYSNQGAGGASRNLHDWARRYGVYRNTHTVPTLLNSWEGAYFDFDFKTLAGMIDDAAAMGLEMFVLDDGWFGNKYPRNSSGAGLGDWQVNVRKLPEGIDSIASYAHARGLKFGIWIEPEMVNPKSELAERHPDWIVRMPGREAPLSRNQWLLDLTNPAVQDFVFEVFDQTMQLSKKIDYIKWDANRNACNAGSAYLPAAEQTRFWFDYTQGFYRVLERIRAKFPDVLIQACASGGGRVEYGALRYFDEVWTSDNTEALSRARIQYGTSLFYPASVMGAHVSAVPNHQTGNRTPLKFRLDMACAGRLGMELQPRQMDDAERAFARKAIDSYKGYREIVLQGDLYRIGTPYDRSGCYAVLYVSKDKQRAVLFTYCLQYQGRTLRPKFRLRGLDPQTNYRIRELNVEKPRFGFDGGTFSGSLLAEAGIEPALSKLYDSGVFLLEAADSEQPIRTAPTGSRSGLR</sequence>
<dbReference type="InterPro" id="IPR000111">
    <property type="entry name" value="Glyco_hydro_27/36_CS"/>
</dbReference>
<dbReference type="GO" id="GO:0016052">
    <property type="term" value="P:carbohydrate catabolic process"/>
    <property type="evidence" value="ECO:0007669"/>
    <property type="project" value="InterPro"/>
</dbReference>
<dbReference type="CDD" id="cd14791">
    <property type="entry name" value="GH36"/>
    <property type="match status" value="1"/>
</dbReference>
<dbReference type="Gene3D" id="2.60.40.1180">
    <property type="entry name" value="Golgi alpha-mannosidase II"/>
    <property type="match status" value="1"/>
</dbReference>
<dbReference type="InterPro" id="IPR002252">
    <property type="entry name" value="Glyco_hydro_36"/>
</dbReference>
<evidence type="ECO:0000256" key="1">
    <source>
        <dbReference type="ARBA" id="ARBA00001255"/>
    </source>
</evidence>
<comment type="caution">
    <text evidence="11">The sequence shown here is derived from an EMBL/GenBank/DDBJ whole genome shotgun (WGS) entry which is preliminary data.</text>
</comment>
<dbReference type="Gene3D" id="2.70.98.60">
    <property type="entry name" value="alpha-galactosidase from lactobacil brevis"/>
    <property type="match status" value="1"/>
</dbReference>
<feature type="chain" id="PRO_5039389439" description="Alpha-galactosidase" evidence="8">
    <location>
        <begin position="22"/>
        <end position="750"/>
    </location>
</feature>
<keyword evidence="4 5" id="KW-0326">Glycosidase</keyword>
<accession>A0A9D1Z1N3</accession>
<gene>
    <name evidence="11" type="ORF">H9828_07380</name>
</gene>
<comment type="catalytic activity">
    <reaction evidence="1 5">
        <text>Hydrolysis of terminal, non-reducing alpha-D-galactose residues in alpha-D-galactosides, including galactose oligosaccharides, galactomannans and galactolipids.</text>
        <dbReference type="EC" id="3.2.1.22"/>
    </reaction>
</comment>
<dbReference type="AlphaFoldDB" id="A0A9D1Z1N3"/>
<reference evidence="11" key="2">
    <citation type="submission" date="2021-04" db="EMBL/GenBank/DDBJ databases">
        <authorList>
            <person name="Gilroy R."/>
        </authorList>
    </citation>
    <scope>NUCLEOTIDE SEQUENCE</scope>
    <source>
        <strain evidence="11">5134</strain>
    </source>
</reference>
<dbReference type="Proteomes" id="UP000886844">
    <property type="component" value="Unassembled WGS sequence"/>
</dbReference>
<protein>
    <recommendedName>
        <fullName evidence="2 5">Alpha-galactosidase</fullName>
        <ecNumber evidence="2 5">3.2.1.22</ecNumber>
    </recommendedName>
</protein>
<feature type="domain" description="Glycosyl hydrolase family 36 N-terminal" evidence="10">
    <location>
        <begin position="54"/>
        <end position="276"/>
    </location>
</feature>
<evidence type="ECO:0000313" key="12">
    <source>
        <dbReference type="Proteomes" id="UP000886844"/>
    </source>
</evidence>
<dbReference type="InterPro" id="IPR031705">
    <property type="entry name" value="Glyco_hydro_36_C"/>
</dbReference>
<dbReference type="Pfam" id="PF16874">
    <property type="entry name" value="Glyco_hydro_36C"/>
    <property type="match status" value="1"/>
</dbReference>
<dbReference type="Gene3D" id="3.20.20.70">
    <property type="entry name" value="Aldolase class I"/>
    <property type="match status" value="1"/>
</dbReference>
<dbReference type="InterPro" id="IPR031704">
    <property type="entry name" value="Glyco_hydro_36_N"/>
</dbReference>
<reference evidence="11" key="1">
    <citation type="journal article" date="2021" name="PeerJ">
        <title>Extensive microbial diversity within the chicken gut microbiome revealed by metagenomics and culture.</title>
        <authorList>
            <person name="Gilroy R."/>
            <person name="Ravi A."/>
            <person name="Getino M."/>
            <person name="Pursley I."/>
            <person name="Horton D.L."/>
            <person name="Alikhan N.F."/>
            <person name="Baker D."/>
            <person name="Gharbi K."/>
            <person name="Hall N."/>
            <person name="Watson M."/>
            <person name="Adriaenssens E.M."/>
            <person name="Foster-Nyarko E."/>
            <person name="Jarju S."/>
            <person name="Secka A."/>
            <person name="Antonio M."/>
            <person name="Oren A."/>
            <person name="Chaudhuri R.R."/>
            <person name="La Ragione R."/>
            <person name="Hildebrand F."/>
            <person name="Pallen M.J."/>
        </authorList>
    </citation>
    <scope>NUCLEOTIDE SEQUENCE</scope>
    <source>
        <strain evidence="11">5134</strain>
    </source>
</reference>
<dbReference type="PANTHER" id="PTHR43053">
    <property type="entry name" value="GLYCOSIDASE FAMILY 31"/>
    <property type="match status" value="1"/>
</dbReference>
<dbReference type="InterPro" id="IPR050985">
    <property type="entry name" value="Alpha-glycosidase_related"/>
</dbReference>
<organism evidence="11 12">
    <name type="scientific">Candidatus Alistipes intestinigallinarum</name>
    <dbReference type="NCBI Taxonomy" id="2838440"/>
    <lineage>
        <taxon>Bacteria</taxon>
        <taxon>Pseudomonadati</taxon>
        <taxon>Bacteroidota</taxon>
        <taxon>Bacteroidia</taxon>
        <taxon>Bacteroidales</taxon>
        <taxon>Rikenellaceae</taxon>
        <taxon>Alistipes</taxon>
    </lineage>
</organism>
<dbReference type="FunFam" id="3.20.20.70:FF:000118">
    <property type="entry name" value="Alpha-galactosidase"/>
    <property type="match status" value="1"/>
</dbReference>
<comment type="similarity">
    <text evidence="5">Belongs to the glycosyl hydrolase.</text>
</comment>
<dbReference type="PIRSF" id="PIRSF005536">
    <property type="entry name" value="Agal"/>
    <property type="match status" value="1"/>
</dbReference>
<feature type="binding site" evidence="7">
    <location>
        <position position="188"/>
    </location>
    <ligand>
        <name>substrate</name>
    </ligand>
</feature>
<evidence type="ECO:0000259" key="9">
    <source>
        <dbReference type="Pfam" id="PF16874"/>
    </source>
</evidence>
<dbReference type="EC" id="3.2.1.22" evidence="2 5"/>
<feature type="active site" description="Proton donor" evidence="6">
    <location>
        <position position="542"/>
    </location>
</feature>
<evidence type="ECO:0000256" key="4">
    <source>
        <dbReference type="ARBA" id="ARBA00023295"/>
    </source>
</evidence>
<evidence type="ECO:0000256" key="6">
    <source>
        <dbReference type="PIRSR" id="PIRSR005536-1"/>
    </source>
</evidence>
<dbReference type="InterPro" id="IPR017853">
    <property type="entry name" value="GH"/>
</dbReference>
<feature type="binding site" evidence="7">
    <location>
        <begin position="470"/>
        <end position="474"/>
    </location>
    <ligand>
        <name>substrate</name>
    </ligand>
</feature>
<dbReference type="SUPFAM" id="SSF51445">
    <property type="entry name" value="(Trans)glycosidases"/>
    <property type="match status" value="1"/>
</dbReference>
<dbReference type="PRINTS" id="PR00743">
    <property type="entry name" value="GLHYDRLASE36"/>
</dbReference>
<evidence type="ECO:0000256" key="8">
    <source>
        <dbReference type="SAM" id="SignalP"/>
    </source>
</evidence>
<evidence type="ECO:0000259" key="10">
    <source>
        <dbReference type="Pfam" id="PF16875"/>
    </source>
</evidence>
<dbReference type="InterPro" id="IPR038417">
    <property type="entry name" value="Alpga-gal_N_sf"/>
</dbReference>
<dbReference type="Pfam" id="PF16875">
    <property type="entry name" value="Glyco_hydro_36N"/>
    <property type="match status" value="1"/>
</dbReference>